<protein>
    <submittedName>
        <fullName evidence="1">Uncharacterized protein</fullName>
    </submittedName>
</protein>
<sequence length="384" mass="41833">MIRLGIVAIALAAPGAFGTVYGAKPMRSVPVRQVSGPWDSGHVQGIAVDQRGGFIYYSFTNLLVKVDFDGRLVGTLLGWSGHLGDLDFNPADGKVYGSLEYKRTDGFYVAVIDVARLNSVGMDARRADLFRTVYLPEVAKDYSADLDQDGKVEYDPSSPDHRYGCSGIDGVAFGPEFGRVGGKQYLTVAYGIYGNDQRTDNDNQVLLQYDVSDWGRYARPLLEAAPHRSGPANPHGKYFVRTGNTRFGVQNLSYDTTLRRWFLGVYQGHKPNWPNYLLFAVDAQATPKMGVLTGVADPSGSGLERGLFLPLAGGGMRDPKTGVKGWMQRANVGFQPLGDGRYYIASNTGAKGFQSASLQLMRWTGETTKPLAPAFERQSDSPTG</sequence>
<name>A0A7W9BFV2_9SPHN</name>
<dbReference type="InterPro" id="IPR011041">
    <property type="entry name" value="Quinoprot_gluc/sorb_DH_b-prop"/>
</dbReference>
<dbReference type="AlphaFoldDB" id="A0A7W9BFV2"/>
<evidence type="ECO:0000313" key="1">
    <source>
        <dbReference type="EMBL" id="MBB5716470.1"/>
    </source>
</evidence>
<gene>
    <name evidence="1" type="ORF">FHS94_003336</name>
</gene>
<accession>A0A7W9BFV2</accession>
<dbReference type="EMBL" id="JACIJK010000011">
    <property type="protein sequence ID" value="MBB5716470.1"/>
    <property type="molecule type" value="Genomic_DNA"/>
</dbReference>
<proteinExistence type="predicted"/>
<keyword evidence="2" id="KW-1185">Reference proteome</keyword>
<dbReference type="Proteomes" id="UP000546200">
    <property type="component" value="Unassembled WGS sequence"/>
</dbReference>
<evidence type="ECO:0000313" key="2">
    <source>
        <dbReference type="Proteomes" id="UP000546200"/>
    </source>
</evidence>
<organism evidence="1 2">
    <name type="scientific">Sphingomonas aerophila</name>
    <dbReference type="NCBI Taxonomy" id="1344948"/>
    <lineage>
        <taxon>Bacteria</taxon>
        <taxon>Pseudomonadati</taxon>
        <taxon>Pseudomonadota</taxon>
        <taxon>Alphaproteobacteria</taxon>
        <taxon>Sphingomonadales</taxon>
        <taxon>Sphingomonadaceae</taxon>
        <taxon>Sphingomonas</taxon>
    </lineage>
</organism>
<comment type="caution">
    <text evidence="1">The sequence shown here is derived from an EMBL/GenBank/DDBJ whole genome shotgun (WGS) entry which is preliminary data.</text>
</comment>
<reference evidence="1 2" key="1">
    <citation type="submission" date="2020-08" db="EMBL/GenBank/DDBJ databases">
        <title>Genomic Encyclopedia of Type Strains, Phase IV (KMG-IV): sequencing the most valuable type-strain genomes for metagenomic binning, comparative biology and taxonomic classification.</title>
        <authorList>
            <person name="Goeker M."/>
        </authorList>
    </citation>
    <scope>NUCLEOTIDE SEQUENCE [LARGE SCALE GENOMIC DNA]</scope>
    <source>
        <strain evidence="1 2">DSM 100044</strain>
    </source>
</reference>
<dbReference type="SUPFAM" id="SSF50952">
    <property type="entry name" value="Soluble quinoprotein glucose dehydrogenase"/>
    <property type="match status" value="1"/>
</dbReference>